<name>A0A6N4QDG1_9LEPT</name>
<gene>
    <name evidence="2" type="ORF">EHQ18_14060</name>
</gene>
<comment type="caution">
    <text evidence="2">The sequence shown here is derived from an EMBL/GenBank/DDBJ whole genome shotgun (WGS) entry which is preliminary data.</text>
</comment>
<dbReference type="CDD" id="cd00063">
    <property type="entry name" value="FN3"/>
    <property type="match status" value="2"/>
</dbReference>
<evidence type="ECO:0000313" key="2">
    <source>
        <dbReference type="EMBL" id="TGK69896.1"/>
    </source>
</evidence>
<dbReference type="InterPro" id="IPR010620">
    <property type="entry name" value="SBBP_repeat"/>
</dbReference>
<organism evidence="2 3">
    <name type="scientific">Leptospira kanakyensis</name>
    <dbReference type="NCBI Taxonomy" id="2484968"/>
    <lineage>
        <taxon>Bacteria</taxon>
        <taxon>Pseudomonadati</taxon>
        <taxon>Spirochaetota</taxon>
        <taxon>Spirochaetia</taxon>
        <taxon>Leptospirales</taxon>
        <taxon>Leptospiraceae</taxon>
        <taxon>Leptospira</taxon>
    </lineage>
</organism>
<dbReference type="RefSeq" id="WP_135635389.1">
    <property type="nucleotide sequence ID" value="NZ_RQFE01000024.1"/>
</dbReference>
<proteinExistence type="predicted"/>
<evidence type="ECO:0000259" key="1">
    <source>
        <dbReference type="PROSITE" id="PS50853"/>
    </source>
</evidence>
<dbReference type="Gene3D" id="2.60.40.10">
    <property type="entry name" value="Immunoglobulins"/>
    <property type="match status" value="3"/>
</dbReference>
<dbReference type="Gene3D" id="2.120.10.30">
    <property type="entry name" value="TolB, C-terminal domain"/>
    <property type="match status" value="1"/>
</dbReference>
<dbReference type="PROSITE" id="PS50853">
    <property type="entry name" value="FN3"/>
    <property type="match status" value="2"/>
</dbReference>
<evidence type="ECO:0000313" key="3">
    <source>
        <dbReference type="Proteomes" id="UP000297239"/>
    </source>
</evidence>
<dbReference type="Pfam" id="PF06739">
    <property type="entry name" value="SBBP"/>
    <property type="match status" value="6"/>
</dbReference>
<dbReference type="SUPFAM" id="SSF63829">
    <property type="entry name" value="Calcium-dependent phosphotriesterase"/>
    <property type="match status" value="1"/>
</dbReference>
<dbReference type="OrthoDB" id="310143at2"/>
<dbReference type="Proteomes" id="UP000297239">
    <property type="component" value="Unassembled WGS sequence"/>
</dbReference>
<protein>
    <recommendedName>
        <fullName evidence="1">Fibronectin type-III domain-containing protein</fullName>
    </recommendedName>
</protein>
<dbReference type="PANTHER" id="PTHR35580">
    <property type="entry name" value="CELL SURFACE GLYCOPROTEIN (S-LAYER PROTEIN)-LIKE PROTEIN"/>
    <property type="match status" value="1"/>
</dbReference>
<dbReference type="Gene3D" id="2.60.220.30">
    <property type="match status" value="1"/>
</dbReference>
<dbReference type="Pfam" id="PF00041">
    <property type="entry name" value="fn3"/>
    <property type="match status" value="1"/>
</dbReference>
<dbReference type="SMART" id="SM00060">
    <property type="entry name" value="FN3"/>
    <property type="match status" value="2"/>
</dbReference>
<dbReference type="AlphaFoldDB" id="A0A6N4QDG1"/>
<dbReference type="InterPro" id="IPR052918">
    <property type="entry name" value="Motility_Chemotaxis_Reg"/>
</dbReference>
<dbReference type="SUPFAM" id="SSF49265">
    <property type="entry name" value="Fibronectin type III"/>
    <property type="match status" value="1"/>
</dbReference>
<feature type="domain" description="Fibronectin type-III" evidence="1">
    <location>
        <begin position="566"/>
        <end position="676"/>
    </location>
</feature>
<dbReference type="EMBL" id="RQFF01000030">
    <property type="protein sequence ID" value="TGK69896.1"/>
    <property type="molecule type" value="Genomic_DNA"/>
</dbReference>
<dbReference type="InterPro" id="IPR013783">
    <property type="entry name" value="Ig-like_fold"/>
</dbReference>
<reference evidence="2" key="1">
    <citation type="journal article" date="2019" name="PLoS Negl. Trop. Dis.">
        <title>Revisiting the worldwide diversity of Leptospira species in the environment.</title>
        <authorList>
            <person name="Vincent A.T."/>
            <person name="Schiettekatte O."/>
            <person name="Bourhy P."/>
            <person name="Veyrier F.J."/>
            <person name="Picardeau M."/>
        </authorList>
    </citation>
    <scope>NUCLEOTIDE SEQUENCE [LARGE SCALE GENOMIC DNA]</scope>
    <source>
        <strain evidence="2">201800293</strain>
    </source>
</reference>
<dbReference type="InterPro" id="IPR003961">
    <property type="entry name" value="FN3_dom"/>
</dbReference>
<dbReference type="InterPro" id="IPR036116">
    <property type="entry name" value="FN3_sf"/>
</dbReference>
<dbReference type="PANTHER" id="PTHR35580:SF1">
    <property type="entry name" value="PHYTASE-LIKE DOMAIN-CONTAINING PROTEIN"/>
    <property type="match status" value="1"/>
</dbReference>
<accession>A0A6N4QDG1</accession>
<keyword evidence="3" id="KW-1185">Reference proteome</keyword>
<dbReference type="InterPro" id="IPR011042">
    <property type="entry name" value="6-blade_b-propeller_TolB-like"/>
</dbReference>
<sequence>MKFLNLPLVLFFTTNCILTPLFNFNTNPGSIVNDILLVLGASNNSAGTAEAHDSVPIGDGEVTIKGGTLRSNDGMITIDIPEGAVAETVEFKISKFTLVTNSYPGSYLPTSSAYEILPSYRFKKPVTVSMSLNTATIQSLNLSKTKSLGFSYSTTSVTDNSGRFPSWLAHDTIIVGDKVVFNTETFSIFGIGTPPPGNQPPINLGASYYFKAGCSYLPYMLRTRVIDPDGDPIQVYLITGPGNGGAVAIPMAREGVTDWYTANIPYEAMSESGIQIQISASDSYGQTSFVPSSGIFNYPNSSNNALYISNFELDQDNDGLLCAWERDNGKSDTNAGDAGGVVDSDGDGIPNVADHTPNGEANPPIDFLQIMPATVSLDLTDKVIFGVTARFGGSPRYVNASYMTTGIGLNGSAVGTMNSSTFLPSVPGTAGVVATVGAMNSTATVNVLDTVGPNDITTLSAMPISSNKIQLQWLAPGDDSQYGRATTYQIFRSTSSITNDGNCNGVLVSHSLIPKNAGVSEKLDVGGLNPNTTYFFCIRAVDENGNFNRWNGTVFATTYPNPDLIPPSDIASVTAITLDTDKILLSWNAVGDDGNSGSAQNYEIYRSTTPLLTDTQCRSAVLIPNTVPTSPAGTTLNFTATNLADNTIYYFCIVAVDESNNYSAWNGITTATTLRKNLPPTITLVDTISGILPNTISLDASLSGDPDAVACGANPANYVYSWSLLNKPPTSILTTSNISNGNTKLASITPDVAGEYTVQFSFTDDKGSCGGTNLVNVKSTVISMTLLAGVKLWSTQLGVTSSQTMAQSIKSDSNGFLYVTGSTSGHLDGQTRTGGNDLFLMKYNSNGIKQWTKLFGVASANTDAMGITLDSNGNIYITGVTTGNLDGITKLGPTDLFVVKYNADGVKQWTRLLGAPGTTTATNAYGITSDGSGNIYVSGHTYGNLDGQSVSGQADMFIVKYDTNGTKQWTRLLSGGAGTFSQARGITSDSNGNIYATGFTNGALDGQTKMGTRDLFVVRYNSSGVRQWTRQFGVASQDTAASSITTDSFGNLYVTGNTYGNLDGQTKTGSSDLFLIKYDSNGAKQWTKLLGVANKLTGGSGITLDLNGNIFITGPTEGNLDGKTITGIRDLFLVKYDSNGMKLWTSLLGAPGKTTHPNSVISDLNGKVIVAGGSAGNMDGHILSGTYDMILVKYE</sequence>
<feature type="domain" description="Fibronectin type-III" evidence="1">
    <location>
        <begin position="452"/>
        <end position="561"/>
    </location>
</feature>